<dbReference type="InterPro" id="IPR002937">
    <property type="entry name" value="Amino_oxidase"/>
</dbReference>
<evidence type="ECO:0000313" key="3">
    <source>
        <dbReference type="Proteomes" id="UP000218615"/>
    </source>
</evidence>
<proteinExistence type="predicted"/>
<dbReference type="PANTHER" id="PTHR43734:SF1">
    <property type="entry name" value="PHYTOENE DESATURASE"/>
    <property type="match status" value="1"/>
</dbReference>
<dbReference type="OrthoDB" id="11867at2157"/>
<dbReference type="SUPFAM" id="SSF51905">
    <property type="entry name" value="FAD/NAD(P)-binding domain"/>
    <property type="match status" value="1"/>
</dbReference>
<evidence type="ECO:0000313" key="2">
    <source>
        <dbReference type="EMBL" id="SNQ59496.1"/>
    </source>
</evidence>
<accession>A0A284VJN4</accession>
<dbReference type="Gene3D" id="3.50.50.60">
    <property type="entry name" value="FAD/NAD(P)-binding domain"/>
    <property type="match status" value="2"/>
</dbReference>
<dbReference type="AlphaFoldDB" id="A0A284VJN4"/>
<evidence type="ECO:0000259" key="1">
    <source>
        <dbReference type="Pfam" id="PF01593"/>
    </source>
</evidence>
<sequence length="470" mass="52067">MADYDVIVVGGGISGLLSALTISRHGKSVLVLEKDSMVGGNCNSYNVDGFQVDTGVHAITHLREGPLRRLIDEYFTYSPVFMDHGDYYVRTEKGLTKLPSNIKEFVTFDILPRKDRFMLSQALTRALTQVTFGMLEGNQPVYDHLPGGLSADTYDFVDAVAYSLSGKSMKETSINRILYGGSFVRDSISEDIFEDEPQESTSYTSRITDTLSRYQLKSHFSNISRLATNKIAYAQGYPRGGLKSVLNAVLYSMPKTVQIKTGSRVKKIISEGGKVTGVATDKGVFKASTVVYSGFAKALPDLIDLPPDYKENLSHIDQTLSLTIWLGLSEKLKMFDYTGSEIWFKGGAYWAMPVSNHDPGLAPAGKQLIGFTFIIDDKKNIESEKKRAFELILRAAPGIENMIEMTHYQVTIPEKAAVTINGYFATVRPPVENLYLVGTDVDNRSMGVTRAAYSVLELLRAMKEDKKLLP</sequence>
<feature type="domain" description="Amine oxidase" evidence="1">
    <location>
        <begin position="13"/>
        <end position="386"/>
    </location>
</feature>
<dbReference type="STRING" id="1392998.ANME2D_01339"/>
<gene>
    <name evidence="2" type="ORF">MNV_120063</name>
</gene>
<dbReference type="GO" id="GO:0016491">
    <property type="term" value="F:oxidoreductase activity"/>
    <property type="evidence" value="ECO:0007669"/>
    <property type="project" value="InterPro"/>
</dbReference>
<organism evidence="2 3">
    <name type="scientific">Candidatus Methanoperedens nitratireducens</name>
    <dbReference type="NCBI Taxonomy" id="1392998"/>
    <lineage>
        <taxon>Archaea</taxon>
        <taxon>Methanobacteriati</taxon>
        <taxon>Methanobacteriota</taxon>
        <taxon>Stenosarchaea group</taxon>
        <taxon>Methanomicrobia</taxon>
        <taxon>Methanosarcinales</taxon>
        <taxon>ANME-2 cluster</taxon>
        <taxon>Candidatus Methanoperedentaceae</taxon>
        <taxon>Candidatus Methanoperedens</taxon>
    </lineage>
</organism>
<dbReference type="Proteomes" id="UP000218615">
    <property type="component" value="Unassembled WGS sequence"/>
</dbReference>
<dbReference type="PANTHER" id="PTHR43734">
    <property type="entry name" value="PHYTOENE DESATURASE"/>
    <property type="match status" value="1"/>
</dbReference>
<keyword evidence="3" id="KW-1185">Reference proteome</keyword>
<dbReference type="Pfam" id="PF01593">
    <property type="entry name" value="Amino_oxidase"/>
    <property type="match status" value="1"/>
</dbReference>
<protein>
    <submittedName>
        <fullName evidence="2">Amine oxidase</fullName>
    </submittedName>
</protein>
<reference evidence="3" key="1">
    <citation type="submission" date="2017-06" db="EMBL/GenBank/DDBJ databases">
        <authorList>
            <person name="Cremers G."/>
        </authorList>
    </citation>
    <scope>NUCLEOTIDE SEQUENCE [LARGE SCALE GENOMIC DNA]</scope>
</reference>
<name>A0A284VJN4_9EURY</name>
<dbReference type="EMBL" id="FZMP01000024">
    <property type="protein sequence ID" value="SNQ59496.1"/>
    <property type="molecule type" value="Genomic_DNA"/>
</dbReference>
<dbReference type="RefSeq" id="WP_096203861.1">
    <property type="nucleotide sequence ID" value="NZ_FZMP01000024.1"/>
</dbReference>
<dbReference type="InterPro" id="IPR036188">
    <property type="entry name" value="FAD/NAD-bd_sf"/>
</dbReference>